<dbReference type="InterPro" id="IPR006175">
    <property type="entry name" value="YjgF/YER057c/UK114"/>
</dbReference>
<gene>
    <name evidence="2" type="ORF">FVW20_11770</name>
</gene>
<dbReference type="PANTHER" id="PTHR11803:SF39">
    <property type="entry name" value="2-IMINOBUTANOATE_2-IMINOPROPANOATE DEAMINASE"/>
    <property type="match status" value="1"/>
</dbReference>
<dbReference type="Proteomes" id="UP001194469">
    <property type="component" value="Unassembled WGS sequence"/>
</dbReference>
<dbReference type="NCBIfam" id="TIGR00004">
    <property type="entry name" value="Rid family detoxifying hydrolase"/>
    <property type="match status" value="1"/>
</dbReference>
<reference evidence="2 3" key="1">
    <citation type="submission" date="2019-08" db="EMBL/GenBank/DDBJ databases">
        <authorList>
            <person name="Luo N."/>
        </authorList>
    </citation>
    <scope>NUCLEOTIDE SEQUENCE [LARGE SCALE GENOMIC DNA]</scope>
    <source>
        <strain evidence="2 3">NCIMB 9442</strain>
    </source>
</reference>
<proteinExistence type="inferred from homology"/>
<dbReference type="CDD" id="cd00448">
    <property type="entry name" value="YjgF_YER057c_UK114_family"/>
    <property type="match status" value="1"/>
</dbReference>
<sequence>MAQRTAIIPAGAPAPVAPYSPGLACGGLLFVSGQLPVDPSTGTFVEGDMGARARQCLRNVQAVAQAAGADLDRVVKVTVFLTDLADFAAMNAAYGEFFTAPFPARSTIQVAALPLGSNIEIEAIIDLP</sequence>
<evidence type="ECO:0000313" key="2">
    <source>
        <dbReference type="EMBL" id="MBG3877672.1"/>
    </source>
</evidence>
<dbReference type="InterPro" id="IPR035959">
    <property type="entry name" value="RutC-like_sf"/>
</dbReference>
<keyword evidence="3" id="KW-1185">Reference proteome</keyword>
<dbReference type="Gene3D" id="3.30.1330.40">
    <property type="entry name" value="RutC-like"/>
    <property type="match status" value="1"/>
</dbReference>
<accession>A0ABS0J5F0</accession>
<dbReference type="Pfam" id="PF01042">
    <property type="entry name" value="Ribonuc_L-PSP"/>
    <property type="match status" value="1"/>
</dbReference>
<comment type="similarity">
    <text evidence="1">Belongs to the RutC family.</text>
</comment>
<name>A0ABS0J5F0_9BACT</name>
<dbReference type="PROSITE" id="PS01094">
    <property type="entry name" value="UPF0076"/>
    <property type="match status" value="1"/>
</dbReference>
<dbReference type="PANTHER" id="PTHR11803">
    <property type="entry name" value="2-IMINOBUTANOATE/2-IMINOPROPANOATE DEAMINASE RIDA"/>
    <property type="match status" value="1"/>
</dbReference>
<dbReference type="SUPFAM" id="SSF55298">
    <property type="entry name" value="YjgF-like"/>
    <property type="match status" value="1"/>
</dbReference>
<dbReference type="RefSeq" id="WP_196609765.1">
    <property type="nucleotide sequence ID" value="NZ_VRYY01000343.1"/>
</dbReference>
<evidence type="ECO:0000313" key="3">
    <source>
        <dbReference type="Proteomes" id="UP001194469"/>
    </source>
</evidence>
<dbReference type="EMBL" id="VRYY01000343">
    <property type="protein sequence ID" value="MBG3877672.1"/>
    <property type="molecule type" value="Genomic_DNA"/>
</dbReference>
<comment type="caution">
    <text evidence="2">The sequence shown here is derived from an EMBL/GenBank/DDBJ whole genome shotgun (WGS) entry which is preliminary data.</text>
</comment>
<dbReference type="InterPro" id="IPR006056">
    <property type="entry name" value="RidA"/>
</dbReference>
<dbReference type="InterPro" id="IPR019897">
    <property type="entry name" value="RidA_CS"/>
</dbReference>
<organism evidence="2 3">
    <name type="scientific">Nitratidesulfovibrio oxamicus</name>
    <dbReference type="NCBI Taxonomy" id="32016"/>
    <lineage>
        <taxon>Bacteria</taxon>
        <taxon>Pseudomonadati</taxon>
        <taxon>Thermodesulfobacteriota</taxon>
        <taxon>Desulfovibrionia</taxon>
        <taxon>Desulfovibrionales</taxon>
        <taxon>Desulfovibrionaceae</taxon>
        <taxon>Nitratidesulfovibrio</taxon>
    </lineage>
</organism>
<protein>
    <submittedName>
        <fullName evidence="2">RidA family protein</fullName>
    </submittedName>
</protein>
<evidence type="ECO:0000256" key="1">
    <source>
        <dbReference type="ARBA" id="ARBA00010552"/>
    </source>
</evidence>